<dbReference type="Proteomes" id="UP001310890">
    <property type="component" value="Unassembled WGS sequence"/>
</dbReference>
<evidence type="ECO:0000313" key="5">
    <source>
        <dbReference type="EMBL" id="KAK5114101.1"/>
    </source>
</evidence>
<dbReference type="SUPFAM" id="SSF53474">
    <property type="entry name" value="alpha/beta-Hydrolases"/>
    <property type="match status" value="1"/>
</dbReference>
<dbReference type="PANTHER" id="PTHR11559">
    <property type="entry name" value="CARBOXYLESTERASE"/>
    <property type="match status" value="1"/>
</dbReference>
<feature type="chain" id="PRO_5042662458" description="Carboxylic ester hydrolase" evidence="3">
    <location>
        <begin position="20"/>
        <end position="548"/>
    </location>
</feature>
<dbReference type="InterPro" id="IPR050309">
    <property type="entry name" value="Type-B_Carboxylest/Lipase"/>
</dbReference>
<feature type="signal peptide" evidence="3">
    <location>
        <begin position="1"/>
        <end position="19"/>
    </location>
</feature>
<protein>
    <recommendedName>
        <fullName evidence="3">Carboxylic ester hydrolase</fullName>
        <ecNumber evidence="3">3.1.1.-</ecNumber>
    </recommendedName>
</protein>
<evidence type="ECO:0000313" key="6">
    <source>
        <dbReference type="Proteomes" id="UP001310890"/>
    </source>
</evidence>
<feature type="domain" description="Carboxylesterase type B" evidence="4">
    <location>
        <begin position="42"/>
        <end position="499"/>
    </location>
</feature>
<dbReference type="InterPro" id="IPR029058">
    <property type="entry name" value="AB_hydrolase_fold"/>
</dbReference>
<comment type="caution">
    <text evidence="5">The sequence shown here is derived from an EMBL/GenBank/DDBJ whole genome shotgun (WGS) entry which is preliminary data.</text>
</comment>
<dbReference type="EMBL" id="JAVRRL010000019">
    <property type="protein sequence ID" value="KAK5114101.1"/>
    <property type="molecule type" value="Genomic_DNA"/>
</dbReference>
<dbReference type="AlphaFoldDB" id="A0AAN7YHA5"/>
<proteinExistence type="inferred from homology"/>
<keyword evidence="3" id="KW-0732">Signal</keyword>
<evidence type="ECO:0000256" key="1">
    <source>
        <dbReference type="ARBA" id="ARBA00005964"/>
    </source>
</evidence>
<dbReference type="PROSITE" id="PS00122">
    <property type="entry name" value="CARBOXYLESTERASE_B_1"/>
    <property type="match status" value="1"/>
</dbReference>
<dbReference type="Gene3D" id="3.40.50.1820">
    <property type="entry name" value="alpha/beta hydrolase"/>
    <property type="match status" value="1"/>
</dbReference>
<gene>
    <name evidence="5" type="ORF">LTR62_002670</name>
</gene>
<reference evidence="5" key="1">
    <citation type="submission" date="2023-08" db="EMBL/GenBank/DDBJ databases">
        <title>Black Yeasts Isolated from many extreme environments.</title>
        <authorList>
            <person name="Coleine C."/>
            <person name="Stajich J.E."/>
            <person name="Selbmann L."/>
        </authorList>
    </citation>
    <scope>NUCLEOTIDE SEQUENCE</scope>
    <source>
        <strain evidence="5">CCFEE 5401</strain>
    </source>
</reference>
<dbReference type="GO" id="GO:0016787">
    <property type="term" value="F:hydrolase activity"/>
    <property type="evidence" value="ECO:0007669"/>
    <property type="project" value="UniProtKB-KW"/>
</dbReference>
<name>A0AAN7YHA5_9PEZI</name>
<evidence type="ECO:0000256" key="2">
    <source>
        <dbReference type="ARBA" id="ARBA00022801"/>
    </source>
</evidence>
<dbReference type="InterPro" id="IPR002018">
    <property type="entry name" value="CarbesteraseB"/>
</dbReference>
<accession>A0AAN7YHA5</accession>
<sequence>MISSLFLTTLLAALANGQATEPISSIPLGSPIVDLGYASYLGYINDTSGITYFRGIQYAQAPTGALRWQKPHSIEAGNGFDGAVLNATTIAPSGYGSLPAAIVPANFTGLPGGSEDCLILDVLVPSNPKSARLPVVFQIHGDGYTFGNAQSYPGDAMVHASNGSIVYVSIQYRLGLFGFLGGSQVAENGVLNAGLLDQRLALEWVQRNIRAFGGDPARVTIWGGSAGGGSVTLQLTAGGAVDNPPFSAAIAEYPWWQPLLNASQQESQYYNTLRLSNCSSITCLRSLSSTELQKLNQQVQRAAYPSLVGFVGYGSFYFGSVVDGKFVRELPDTAFKLGHFYDVPLLVDHDAYEGVSFTNASLMSQIVETTDAEDLFPFAGPAFFSRLYQLYSRSDFNSTFFQRAQWLGDFSIDCPTYFMASQAVNHNSNTSAVFKLTFAAGVQTHASTAPFLANVDINYSGANNVTIAKIMTAYWLSFVRTNDPNPLKLDIAPYWPSYHSGGDGNLANGESVGFKDLAVTYTTIGPQEDPDANERCEFFGSNGYVVRN</sequence>
<dbReference type="EC" id="3.1.1.-" evidence="3"/>
<evidence type="ECO:0000259" key="4">
    <source>
        <dbReference type="Pfam" id="PF00135"/>
    </source>
</evidence>
<organism evidence="5 6">
    <name type="scientific">Meristemomyces frigidus</name>
    <dbReference type="NCBI Taxonomy" id="1508187"/>
    <lineage>
        <taxon>Eukaryota</taxon>
        <taxon>Fungi</taxon>
        <taxon>Dikarya</taxon>
        <taxon>Ascomycota</taxon>
        <taxon>Pezizomycotina</taxon>
        <taxon>Dothideomycetes</taxon>
        <taxon>Dothideomycetidae</taxon>
        <taxon>Mycosphaerellales</taxon>
        <taxon>Teratosphaeriaceae</taxon>
        <taxon>Meristemomyces</taxon>
    </lineage>
</organism>
<keyword evidence="2 3" id="KW-0378">Hydrolase</keyword>
<dbReference type="InterPro" id="IPR019826">
    <property type="entry name" value="Carboxylesterase_B_AS"/>
</dbReference>
<dbReference type="Pfam" id="PF00135">
    <property type="entry name" value="COesterase"/>
    <property type="match status" value="1"/>
</dbReference>
<comment type="similarity">
    <text evidence="1 3">Belongs to the type-B carboxylesterase/lipase family.</text>
</comment>
<evidence type="ECO:0000256" key="3">
    <source>
        <dbReference type="RuleBase" id="RU361235"/>
    </source>
</evidence>